<dbReference type="HAMAP" id="MF_01080">
    <property type="entry name" value="TruB_bact"/>
    <property type="match status" value="1"/>
</dbReference>
<evidence type="ECO:0000313" key="5">
    <source>
        <dbReference type="EMBL" id="CAB4589221.1"/>
    </source>
</evidence>
<name>A0A6J6FK20_9ZZZZ</name>
<sequence>MDGFLLVDKAGDMTSHDVVAIARKNLNTKKVGHAGTLDPMATGVLVLGVGIATRLLPYITDGKKAYEATISLGSSTHTDDKEGDVTFRASNELISSITDQKITEEISRFKGLIKQKPSSVSAIKIDGKSAHARVRAGEAIDIPERDVEIEQIEVKQIRHLSDAIEVDISVICMAGTYIRAIARDLGSALKSGGHLTFLRRTLVSPFLLDQCQVINEAKLIPISEVIDKIFTIRRIEATEKQEILFGRTIDQNSISGVVAALDENDNFVALLENKLQGSAMVAAPILVNTSSQQSGVK</sequence>
<dbReference type="EMBL" id="CAEZUC010000063">
    <property type="protein sequence ID" value="CAB4589221.1"/>
    <property type="molecule type" value="Genomic_DNA"/>
</dbReference>
<dbReference type="PANTHER" id="PTHR13767:SF2">
    <property type="entry name" value="PSEUDOURIDYLATE SYNTHASE TRUB1"/>
    <property type="match status" value="1"/>
</dbReference>
<dbReference type="InterPro" id="IPR014780">
    <property type="entry name" value="tRNA_psdUridine_synth_TruB"/>
</dbReference>
<dbReference type="InterPro" id="IPR036974">
    <property type="entry name" value="PUA_sf"/>
</dbReference>
<dbReference type="PANTHER" id="PTHR13767">
    <property type="entry name" value="TRNA-PSEUDOURIDINE SYNTHASE"/>
    <property type="match status" value="1"/>
</dbReference>
<accession>A0A6J6FK20</accession>
<dbReference type="Gene3D" id="3.30.2350.10">
    <property type="entry name" value="Pseudouridine synthase"/>
    <property type="match status" value="1"/>
</dbReference>
<reference evidence="5" key="1">
    <citation type="submission" date="2020-05" db="EMBL/GenBank/DDBJ databases">
        <authorList>
            <person name="Chiriac C."/>
            <person name="Salcher M."/>
            <person name="Ghai R."/>
            <person name="Kavagutti S V."/>
        </authorList>
    </citation>
    <scope>NUCLEOTIDE SEQUENCE</scope>
</reference>
<gene>
    <name evidence="5" type="ORF">UFOPK1776_00518</name>
</gene>
<keyword evidence="3" id="KW-0413">Isomerase</keyword>
<dbReference type="Pfam" id="PF01509">
    <property type="entry name" value="TruB_N"/>
    <property type="match status" value="1"/>
</dbReference>
<dbReference type="GO" id="GO:0003723">
    <property type="term" value="F:RNA binding"/>
    <property type="evidence" value="ECO:0007669"/>
    <property type="project" value="InterPro"/>
</dbReference>
<protein>
    <recommendedName>
        <fullName evidence="1">tRNA pseudouridine(55) synthase</fullName>
        <ecNumber evidence="1">5.4.99.25</ecNumber>
    </recommendedName>
</protein>
<evidence type="ECO:0000256" key="1">
    <source>
        <dbReference type="ARBA" id="ARBA00012787"/>
    </source>
</evidence>
<dbReference type="NCBIfam" id="TIGR00431">
    <property type="entry name" value="TruB"/>
    <property type="match status" value="1"/>
</dbReference>
<evidence type="ECO:0000256" key="2">
    <source>
        <dbReference type="ARBA" id="ARBA00022694"/>
    </source>
</evidence>
<proteinExistence type="inferred from homology"/>
<dbReference type="AlphaFoldDB" id="A0A6J6FK20"/>
<dbReference type="GO" id="GO:1990481">
    <property type="term" value="P:mRNA pseudouridine synthesis"/>
    <property type="evidence" value="ECO:0007669"/>
    <property type="project" value="TreeGrafter"/>
</dbReference>
<evidence type="ECO:0000259" key="4">
    <source>
        <dbReference type="Pfam" id="PF01509"/>
    </source>
</evidence>
<dbReference type="EC" id="5.4.99.25" evidence="1"/>
<dbReference type="SUPFAM" id="SSF55120">
    <property type="entry name" value="Pseudouridine synthase"/>
    <property type="match status" value="1"/>
</dbReference>
<dbReference type="GO" id="GO:0160148">
    <property type="term" value="F:tRNA pseudouridine(55) synthase activity"/>
    <property type="evidence" value="ECO:0007669"/>
    <property type="project" value="UniProtKB-EC"/>
</dbReference>
<organism evidence="5">
    <name type="scientific">freshwater metagenome</name>
    <dbReference type="NCBI Taxonomy" id="449393"/>
    <lineage>
        <taxon>unclassified sequences</taxon>
        <taxon>metagenomes</taxon>
        <taxon>ecological metagenomes</taxon>
    </lineage>
</organism>
<evidence type="ECO:0000256" key="3">
    <source>
        <dbReference type="ARBA" id="ARBA00023235"/>
    </source>
</evidence>
<dbReference type="InterPro" id="IPR002501">
    <property type="entry name" value="PsdUridine_synth_N"/>
</dbReference>
<dbReference type="CDD" id="cd02573">
    <property type="entry name" value="PseudoU_synth_EcTruB"/>
    <property type="match status" value="1"/>
</dbReference>
<dbReference type="GO" id="GO:0006400">
    <property type="term" value="P:tRNA modification"/>
    <property type="evidence" value="ECO:0007669"/>
    <property type="project" value="TreeGrafter"/>
</dbReference>
<dbReference type="Gene3D" id="2.30.130.10">
    <property type="entry name" value="PUA domain"/>
    <property type="match status" value="1"/>
</dbReference>
<dbReference type="InterPro" id="IPR020103">
    <property type="entry name" value="PsdUridine_synth_cat_dom_sf"/>
</dbReference>
<keyword evidence="2" id="KW-0819">tRNA processing</keyword>
<feature type="domain" description="Pseudouridine synthase II N-terminal" evidence="4">
    <location>
        <begin position="23"/>
        <end position="178"/>
    </location>
</feature>